<organism evidence="1 2">
    <name type="scientific">Phytophthora sojae (strain P6497)</name>
    <name type="common">Soybean stem and root rot agent</name>
    <name type="synonym">Phytophthora megasperma f. sp. glycines</name>
    <dbReference type="NCBI Taxonomy" id="1094619"/>
    <lineage>
        <taxon>Eukaryota</taxon>
        <taxon>Sar</taxon>
        <taxon>Stramenopiles</taxon>
        <taxon>Oomycota</taxon>
        <taxon>Peronosporomycetes</taxon>
        <taxon>Peronosporales</taxon>
        <taxon>Peronosporaceae</taxon>
        <taxon>Phytophthora</taxon>
    </lineage>
</organism>
<evidence type="ECO:0000313" key="2">
    <source>
        <dbReference type="Proteomes" id="UP000002640"/>
    </source>
</evidence>
<dbReference type="AlphaFoldDB" id="G5A6L7"/>
<reference evidence="1 2" key="1">
    <citation type="journal article" date="2006" name="Science">
        <title>Phytophthora genome sequences uncover evolutionary origins and mechanisms of pathogenesis.</title>
        <authorList>
            <person name="Tyler B.M."/>
            <person name="Tripathy S."/>
            <person name="Zhang X."/>
            <person name="Dehal P."/>
            <person name="Jiang R.H."/>
            <person name="Aerts A."/>
            <person name="Arredondo F.D."/>
            <person name="Baxter L."/>
            <person name="Bensasson D."/>
            <person name="Beynon J.L."/>
            <person name="Chapman J."/>
            <person name="Damasceno C.M."/>
            <person name="Dorrance A.E."/>
            <person name="Dou D."/>
            <person name="Dickerman A.W."/>
            <person name="Dubchak I.L."/>
            <person name="Garbelotto M."/>
            <person name="Gijzen M."/>
            <person name="Gordon S.G."/>
            <person name="Govers F."/>
            <person name="Grunwald N.J."/>
            <person name="Huang W."/>
            <person name="Ivors K.L."/>
            <person name="Jones R.W."/>
            <person name="Kamoun S."/>
            <person name="Krampis K."/>
            <person name="Lamour K.H."/>
            <person name="Lee M.K."/>
            <person name="McDonald W.H."/>
            <person name="Medina M."/>
            <person name="Meijer H.J."/>
            <person name="Nordberg E.K."/>
            <person name="Maclean D.J."/>
            <person name="Ospina-Giraldo M.D."/>
            <person name="Morris P.F."/>
            <person name="Phuntumart V."/>
            <person name="Putnam N.H."/>
            <person name="Rash S."/>
            <person name="Rose J.K."/>
            <person name="Sakihama Y."/>
            <person name="Salamov A.A."/>
            <person name="Savidor A."/>
            <person name="Scheuring C.F."/>
            <person name="Smith B.M."/>
            <person name="Sobral B.W."/>
            <person name="Terry A."/>
            <person name="Torto-Alalibo T.A."/>
            <person name="Win J."/>
            <person name="Xu Z."/>
            <person name="Zhang H."/>
            <person name="Grigoriev I.V."/>
            <person name="Rokhsar D.S."/>
            <person name="Boore J.L."/>
        </authorList>
    </citation>
    <scope>NUCLEOTIDE SEQUENCE [LARGE SCALE GENOMIC DNA]</scope>
    <source>
        <strain evidence="1 2">P6497</strain>
    </source>
</reference>
<feature type="non-terminal residue" evidence="1">
    <location>
        <position position="151"/>
    </location>
</feature>
<dbReference type="Proteomes" id="UP000002640">
    <property type="component" value="Unassembled WGS sequence"/>
</dbReference>
<dbReference type="EMBL" id="JH159160">
    <property type="protein sequence ID" value="EGZ08972.1"/>
    <property type="molecule type" value="Genomic_DNA"/>
</dbReference>
<keyword evidence="2" id="KW-1185">Reference proteome</keyword>
<accession>G5A6L7</accession>
<dbReference type="InParanoid" id="G5A6L7"/>
<sequence length="151" mass="17190">DGPIYVRLRESRCIQHNDDSPFVGRDAGRPGWVCQLIFYPSADDPMLYPAPLNDWTTRDFIIPESRHTRPTEDLAQRELQERPLLLLFRFVRLRTCFMADSRGDGGRELVEVPLTAFVVGQIVAYCGTDDFTFSAQDGTQLSLSCRFVCVV</sequence>
<proteinExistence type="predicted"/>
<evidence type="ECO:0000313" key="1">
    <source>
        <dbReference type="EMBL" id="EGZ08972.1"/>
    </source>
</evidence>
<name>G5A6L7_PHYSP</name>
<gene>
    <name evidence="1" type="ORF">PHYSODRAFT_419515</name>
</gene>
<dbReference type="GeneID" id="20652076"/>
<dbReference type="KEGG" id="psoj:PHYSODRAFT_419515"/>
<protein>
    <submittedName>
        <fullName evidence="1">Uncharacterized protein</fullName>
    </submittedName>
</protein>
<dbReference type="RefSeq" id="XP_009535605.1">
    <property type="nucleotide sequence ID" value="XM_009537310.1"/>
</dbReference>
<feature type="non-terminal residue" evidence="1">
    <location>
        <position position="1"/>
    </location>
</feature>